<feature type="region of interest" description="Disordered" evidence="1">
    <location>
        <begin position="28"/>
        <end position="50"/>
    </location>
</feature>
<protein>
    <recommendedName>
        <fullName evidence="3">DUF7719 domain-containing protein</fullName>
    </recommendedName>
</protein>
<gene>
    <name evidence="4" type="ORF">A7U60_g5416</name>
</gene>
<organism evidence="4 5">
    <name type="scientific">Sanghuangporus baumii</name>
    <name type="common">Phellinus baumii</name>
    <dbReference type="NCBI Taxonomy" id="108892"/>
    <lineage>
        <taxon>Eukaryota</taxon>
        <taxon>Fungi</taxon>
        <taxon>Dikarya</taxon>
        <taxon>Basidiomycota</taxon>
        <taxon>Agaricomycotina</taxon>
        <taxon>Agaricomycetes</taxon>
        <taxon>Hymenochaetales</taxon>
        <taxon>Hymenochaetaceae</taxon>
        <taxon>Sanghuangporus</taxon>
    </lineage>
</organism>
<keyword evidence="2" id="KW-1133">Transmembrane helix</keyword>
<dbReference type="PANTHER" id="PTHR37846">
    <property type="entry name" value="YALI0B21296P"/>
    <property type="match status" value="1"/>
</dbReference>
<dbReference type="InterPro" id="IPR056136">
    <property type="entry name" value="DUF7719"/>
</dbReference>
<dbReference type="OrthoDB" id="5597489at2759"/>
<dbReference type="Proteomes" id="UP000757232">
    <property type="component" value="Unassembled WGS sequence"/>
</dbReference>
<keyword evidence="2" id="KW-0812">Transmembrane</keyword>
<feature type="domain" description="DUF7719" evidence="3">
    <location>
        <begin position="160"/>
        <end position="198"/>
    </location>
</feature>
<keyword evidence="5" id="KW-1185">Reference proteome</keyword>
<accession>A0A9Q5N859</accession>
<feature type="transmembrane region" description="Helical" evidence="2">
    <location>
        <begin position="162"/>
        <end position="181"/>
    </location>
</feature>
<name>A0A9Q5N859_SANBA</name>
<comment type="caution">
    <text evidence="4">The sequence shown here is derived from an EMBL/GenBank/DDBJ whole genome shotgun (WGS) entry which is preliminary data.</text>
</comment>
<dbReference type="EMBL" id="LNZH02000191">
    <property type="protein sequence ID" value="OCB87511.1"/>
    <property type="molecule type" value="Genomic_DNA"/>
</dbReference>
<evidence type="ECO:0000256" key="1">
    <source>
        <dbReference type="SAM" id="MobiDB-lite"/>
    </source>
</evidence>
<dbReference type="PANTHER" id="PTHR37846:SF1">
    <property type="entry name" value="DEACETYLASE-LIKE PROTEIN"/>
    <property type="match status" value="1"/>
</dbReference>
<feature type="region of interest" description="Disordered" evidence="1">
    <location>
        <begin position="68"/>
        <end position="90"/>
    </location>
</feature>
<proteinExistence type="predicted"/>
<evidence type="ECO:0000256" key="2">
    <source>
        <dbReference type="SAM" id="Phobius"/>
    </source>
</evidence>
<evidence type="ECO:0000313" key="5">
    <source>
        <dbReference type="Proteomes" id="UP000757232"/>
    </source>
</evidence>
<evidence type="ECO:0000313" key="4">
    <source>
        <dbReference type="EMBL" id="OCB87511.1"/>
    </source>
</evidence>
<dbReference type="Pfam" id="PF24841">
    <property type="entry name" value="DUF7719"/>
    <property type="match status" value="1"/>
</dbReference>
<sequence length="213" mass="24626">MHLAIITSIIPQIIPDTRLRSPFFMAKQRKHKPAAQSQQSSAEEIPESEQWRIVEGTGVLKRIPEDWRSKTSKVPPPDTEPQEEDGDDDDPFSPFCDEVFNAICFTIPFSSLYIMMDLLAHRQYAQEITATGLLEKVFWGIPFLFIFIFYTLRYKQERKTQIIMFLLSVGCGCRLIYIVNWASWRTVINQCASLGALAIVVAYVKWKDLRIIF</sequence>
<reference evidence="4" key="1">
    <citation type="submission" date="2016-06" db="EMBL/GenBank/DDBJ databases">
        <title>Draft Genome sequence of the fungus Inonotus baumii.</title>
        <authorList>
            <person name="Zhu H."/>
            <person name="Lin W."/>
        </authorList>
    </citation>
    <scope>NUCLEOTIDE SEQUENCE</scope>
    <source>
        <strain evidence="4">821</strain>
    </source>
</reference>
<feature type="transmembrane region" description="Helical" evidence="2">
    <location>
        <begin position="128"/>
        <end position="150"/>
    </location>
</feature>
<dbReference type="AlphaFoldDB" id="A0A9Q5N859"/>
<feature type="transmembrane region" description="Helical" evidence="2">
    <location>
        <begin position="187"/>
        <end position="206"/>
    </location>
</feature>
<evidence type="ECO:0000259" key="3">
    <source>
        <dbReference type="Pfam" id="PF24841"/>
    </source>
</evidence>
<keyword evidence="2" id="KW-0472">Membrane</keyword>
<feature type="compositionally biased region" description="Acidic residues" evidence="1">
    <location>
        <begin position="80"/>
        <end position="90"/>
    </location>
</feature>